<gene>
    <name evidence="1" type="ORF">ACJRO7_027442</name>
</gene>
<protein>
    <submittedName>
        <fullName evidence="1">Uncharacterized protein</fullName>
    </submittedName>
</protein>
<name>A0ABD3JW62_EUCGL</name>
<comment type="caution">
    <text evidence="1">The sequence shown here is derived from an EMBL/GenBank/DDBJ whole genome shotgun (WGS) entry which is preliminary data.</text>
</comment>
<reference evidence="1 2" key="1">
    <citation type="submission" date="2024-11" db="EMBL/GenBank/DDBJ databases">
        <title>Chromosome-level genome assembly of Eucalyptus globulus Labill. provides insights into its genome evolution.</title>
        <authorList>
            <person name="Li X."/>
        </authorList>
    </citation>
    <scope>NUCLEOTIDE SEQUENCE [LARGE SCALE GENOMIC DNA]</scope>
    <source>
        <strain evidence="1">CL2024</strain>
        <tissue evidence="1">Fresh tender leaves</tissue>
    </source>
</reference>
<proteinExistence type="predicted"/>
<evidence type="ECO:0000313" key="2">
    <source>
        <dbReference type="Proteomes" id="UP001634007"/>
    </source>
</evidence>
<accession>A0ABD3JW62</accession>
<sequence length="112" mass="11515">MASYLANSCTDITRGGVEIIGRKKSWKSSQPSTVTSLLLEVPIQAGTCSSNAISLAPLALDVPGTSSSNLLAPPLQCQEVDKGARTGNWHKAGLSMNACLGLKASSIASILS</sequence>
<keyword evidence="2" id="KW-1185">Reference proteome</keyword>
<dbReference type="EMBL" id="JBJKBG010000007">
    <property type="protein sequence ID" value="KAL3730424.1"/>
    <property type="molecule type" value="Genomic_DNA"/>
</dbReference>
<dbReference type="AlphaFoldDB" id="A0ABD3JW62"/>
<evidence type="ECO:0000313" key="1">
    <source>
        <dbReference type="EMBL" id="KAL3730424.1"/>
    </source>
</evidence>
<organism evidence="1 2">
    <name type="scientific">Eucalyptus globulus</name>
    <name type="common">Tasmanian blue gum</name>
    <dbReference type="NCBI Taxonomy" id="34317"/>
    <lineage>
        <taxon>Eukaryota</taxon>
        <taxon>Viridiplantae</taxon>
        <taxon>Streptophyta</taxon>
        <taxon>Embryophyta</taxon>
        <taxon>Tracheophyta</taxon>
        <taxon>Spermatophyta</taxon>
        <taxon>Magnoliopsida</taxon>
        <taxon>eudicotyledons</taxon>
        <taxon>Gunneridae</taxon>
        <taxon>Pentapetalae</taxon>
        <taxon>rosids</taxon>
        <taxon>malvids</taxon>
        <taxon>Myrtales</taxon>
        <taxon>Myrtaceae</taxon>
        <taxon>Myrtoideae</taxon>
        <taxon>Eucalypteae</taxon>
        <taxon>Eucalyptus</taxon>
    </lineage>
</organism>
<dbReference type="Proteomes" id="UP001634007">
    <property type="component" value="Unassembled WGS sequence"/>
</dbReference>